<dbReference type="PANTHER" id="PTHR42932">
    <property type="entry name" value="GENERAL STRESS PROTEIN 20U"/>
    <property type="match status" value="1"/>
</dbReference>
<dbReference type="RefSeq" id="WP_337321665.1">
    <property type="nucleotide sequence ID" value="NZ_JBBDGN010000017.1"/>
</dbReference>
<dbReference type="InterPro" id="IPR002177">
    <property type="entry name" value="DPS_DNA-bd"/>
</dbReference>
<comment type="similarity">
    <text evidence="1 2">Belongs to the Dps family.</text>
</comment>
<dbReference type="EMBL" id="JBBDGN010000017">
    <property type="protein sequence ID" value="MEJ1092770.1"/>
    <property type="molecule type" value="Genomic_DNA"/>
</dbReference>
<accession>A0ABU8LP54</accession>
<dbReference type="PANTHER" id="PTHR42932:SF2">
    <property type="entry name" value="DNA PROTECTION DURING STARVATION PROTEIN 1"/>
    <property type="match status" value="1"/>
</dbReference>
<dbReference type="SUPFAM" id="SSF47240">
    <property type="entry name" value="Ferritin-like"/>
    <property type="match status" value="1"/>
</dbReference>
<dbReference type="InterPro" id="IPR012347">
    <property type="entry name" value="Ferritin-like"/>
</dbReference>
<feature type="domain" description="Ferritin/DPS" evidence="3">
    <location>
        <begin position="30"/>
        <end position="156"/>
    </location>
</feature>
<evidence type="ECO:0000259" key="3">
    <source>
        <dbReference type="Pfam" id="PF00210"/>
    </source>
</evidence>
<evidence type="ECO:0000256" key="2">
    <source>
        <dbReference type="RuleBase" id="RU003875"/>
    </source>
</evidence>
<dbReference type="Pfam" id="PF00210">
    <property type="entry name" value="Ferritin"/>
    <property type="match status" value="1"/>
</dbReference>
<dbReference type="Gene3D" id="1.20.1260.10">
    <property type="match status" value="1"/>
</dbReference>
<evidence type="ECO:0000256" key="1">
    <source>
        <dbReference type="ARBA" id="ARBA00009497"/>
    </source>
</evidence>
<protein>
    <submittedName>
        <fullName evidence="4">DNA starvation/stationary phase protection protein</fullName>
    </submittedName>
</protein>
<name>A0ABU8LP54_9MICO</name>
<sequence length="157" mass="16710">MSDTQSTLETAPDAVVASGLLAPIVLGLQALAVNGKHAHWHVRGQNFFAIHELLDSIVDNAHASADLAAERIIALGMPVDARVERLASSTSTHVTAGFSQWDDAVRALVADLDIVIDDTQAAIEGLDGVDLPSHDVAIAVMQTLAKDRWFLFAHLAE</sequence>
<dbReference type="PRINTS" id="PR01346">
    <property type="entry name" value="HELNAPAPROT"/>
</dbReference>
<dbReference type="CDD" id="cd01043">
    <property type="entry name" value="DPS"/>
    <property type="match status" value="1"/>
</dbReference>
<dbReference type="PIRSF" id="PIRSF005900">
    <property type="entry name" value="Dps"/>
    <property type="match status" value="1"/>
</dbReference>
<comment type="caution">
    <text evidence="4">The sequence shown here is derived from an EMBL/GenBank/DDBJ whole genome shotgun (WGS) entry which is preliminary data.</text>
</comment>
<evidence type="ECO:0000313" key="5">
    <source>
        <dbReference type="Proteomes" id="UP001366085"/>
    </source>
</evidence>
<reference evidence="4 5" key="1">
    <citation type="submission" date="2024-02" db="EMBL/GenBank/DDBJ databases">
        <authorList>
            <person name="Saticioglu I.B."/>
        </authorList>
    </citation>
    <scope>NUCLEOTIDE SEQUENCE [LARGE SCALE GENOMIC DNA]</scope>
    <source>
        <strain evidence="4 5">Mu-43</strain>
    </source>
</reference>
<evidence type="ECO:0000313" key="4">
    <source>
        <dbReference type="EMBL" id="MEJ1092770.1"/>
    </source>
</evidence>
<gene>
    <name evidence="4" type="ORF">WDU93_13865</name>
</gene>
<proteinExistence type="inferred from homology"/>
<dbReference type="InterPro" id="IPR008331">
    <property type="entry name" value="Ferritin_DPS_dom"/>
</dbReference>
<organism evidence="4 5">
    <name type="scientific">Microbacterium istanbulense</name>
    <dbReference type="NCBI Taxonomy" id="3122049"/>
    <lineage>
        <taxon>Bacteria</taxon>
        <taxon>Bacillati</taxon>
        <taxon>Actinomycetota</taxon>
        <taxon>Actinomycetes</taxon>
        <taxon>Micrococcales</taxon>
        <taxon>Microbacteriaceae</taxon>
        <taxon>Microbacterium</taxon>
    </lineage>
</organism>
<dbReference type="Proteomes" id="UP001366085">
    <property type="component" value="Unassembled WGS sequence"/>
</dbReference>
<keyword evidence="5" id="KW-1185">Reference proteome</keyword>
<dbReference type="InterPro" id="IPR009078">
    <property type="entry name" value="Ferritin-like_SF"/>
</dbReference>